<sequence length="198" mass="22469">MKIVGLTGGIGSGKSTVAQMFRELEVPVYDSDEEAKTLMISSKEVKEAITALLGKKAYREGFLDRAYIADKVFKDPELLQQLNAIVHPAVRAHFLEWAQKKSVPYVIQETALIFENGVQSNYDFTILVTAPREIRLRRVMERDGATEQQILQRMENQLEDEEKINLADFCIENVELETTAQKVKQLHTKLLALSAPKF</sequence>
<keyword evidence="4 5" id="KW-0173">Coenzyme A biosynthesis</keyword>
<feature type="binding site" evidence="5">
    <location>
        <begin position="11"/>
        <end position="16"/>
    </location>
    <ligand>
        <name>ATP</name>
        <dbReference type="ChEBI" id="CHEBI:30616"/>
    </ligand>
</feature>
<keyword evidence="5" id="KW-0963">Cytoplasm</keyword>
<organism evidence="7 8">
    <name type="scientific">Flagellimonas iocasae</name>
    <dbReference type="NCBI Taxonomy" id="2055905"/>
    <lineage>
        <taxon>Bacteria</taxon>
        <taxon>Pseudomonadati</taxon>
        <taxon>Bacteroidota</taxon>
        <taxon>Flavobacteriia</taxon>
        <taxon>Flavobacteriales</taxon>
        <taxon>Flavobacteriaceae</taxon>
        <taxon>Flagellimonas</taxon>
    </lineage>
</organism>
<dbReference type="PANTHER" id="PTHR10695">
    <property type="entry name" value="DEPHOSPHO-COA KINASE-RELATED"/>
    <property type="match status" value="1"/>
</dbReference>
<evidence type="ECO:0000313" key="8">
    <source>
        <dbReference type="Proteomes" id="UP001597342"/>
    </source>
</evidence>
<evidence type="ECO:0000256" key="3">
    <source>
        <dbReference type="ARBA" id="ARBA00022840"/>
    </source>
</evidence>
<protein>
    <recommendedName>
        <fullName evidence="5 6">Dephospho-CoA kinase</fullName>
        <ecNumber evidence="5 6">2.7.1.24</ecNumber>
    </recommendedName>
    <alternativeName>
        <fullName evidence="5">Dephosphocoenzyme A kinase</fullName>
    </alternativeName>
</protein>
<comment type="subcellular location">
    <subcellularLocation>
        <location evidence="5">Cytoplasm</location>
    </subcellularLocation>
</comment>
<keyword evidence="3 5" id="KW-0067">ATP-binding</keyword>
<dbReference type="PANTHER" id="PTHR10695:SF46">
    <property type="entry name" value="BIFUNCTIONAL COENZYME A SYNTHASE-RELATED"/>
    <property type="match status" value="1"/>
</dbReference>
<evidence type="ECO:0000256" key="6">
    <source>
        <dbReference type="NCBIfam" id="TIGR00152"/>
    </source>
</evidence>
<evidence type="ECO:0000256" key="1">
    <source>
        <dbReference type="ARBA" id="ARBA00009018"/>
    </source>
</evidence>
<evidence type="ECO:0000256" key="2">
    <source>
        <dbReference type="ARBA" id="ARBA00022741"/>
    </source>
</evidence>
<keyword evidence="5 7" id="KW-0418">Kinase</keyword>
<keyword evidence="2 5" id="KW-0547">Nucleotide-binding</keyword>
<evidence type="ECO:0000256" key="5">
    <source>
        <dbReference type="HAMAP-Rule" id="MF_00376"/>
    </source>
</evidence>
<dbReference type="InterPro" id="IPR027417">
    <property type="entry name" value="P-loop_NTPase"/>
</dbReference>
<comment type="catalytic activity">
    <reaction evidence="5">
        <text>3'-dephospho-CoA + ATP = ADP + CoA + H(+)</text>
        <dbReference type="Rhea" id="RHEA:18245"/>
        <dbReference type="ChEBI" id="CHEBI:15378"/>
        <dbReference type="ChEBI" id="CHEBI:30616"/>
        <dbReference type="ChEBI" id="CHEBI:57287"/>
        <dbReference type="ChEBI" id="CHEBI:57328"/>
        <dbReference type="ChEBI" id="CHEBI:456216"/>
        <dbReference type="EC" id="2.7.1.24"/>
    </reaction>
</comment>
<reference evidence="8" key="1">
    <citation type="journal article" date="2019" name="Int. J. Syst. Evol. Microbiol.">
        <title>The Global Catalogue of Microorganisms (GCM) 10K type strain sequencing project: providing services to taxonomists for standard genome sequencing and annotation.</title>
        <authorList>
            <consortium name="The Broad Institute Genomics Platform"/>
            <consortium name="The Broad Institute Genome Sequencing Center for Infectious Disease"/>
            <person name="Wu L."/>
            <person name="Ma J."/>
        </authorList>
    </citation>
    <scope>NUCLEOTIDE SEQUENCE [LARGE SCALE GENOMIC DNA]</scope>
    <source>
        <strain evidence="8">JCM 3389</strain>
    </source>
</reference>
<comment type="similarity">
    <text evidence="1 5">Belongs to the CoaE family.</text>
</comment>
<comment type="function">
    <text evidence="5">Catalyzes the phosphorylation of the 3'-hydroxyl group of dephosphocoenzyme A to form coenzyme A.</text>
</comment>
<comment type="caution">
    <text evidence="7">The sequence shown here is derived from an EMBL/GenBank/DDBJ whole genome shotgun (WGS) entry which is preliminary data.</text>
</comment>
<gene>
    <name evidence="5 7" type="primary">coaE</name>
    <name evidence="7" type="ORF">ACFSJE_01295</name>
</gene>
<dbReference type="GO" id="GO:0004140">
    <property type="term" value="F:dephospho-CoA kinase activity"/>
    <property type="evidence" value="ECO:0007669"/>
    <property type="project" value="UniProtKB-EC"/>
</dbReference>
<evidence type="ECO:0000313" key="7">
    <source>
        <dbReference type="EMBL" id="MFD2098389.1"/>
    </source>
</evidence>
<keyword evidence="8" id="KW-1185">Reference proteome</keyword>
<name>A0ABW4XWV3_9FLAO</name>
<dbReference type="Gene3D" id="3.40.50.300">
    <property type="entry name" value="P-loop containing nucleotide triphosphate hydrolases"/>
    <property type="match status" value="1"/>
</dbReference>
<dbReference type="Pfam" id="PF01121">
    <property type="entry name" value="CoaE"/>
    <property type="match status" value="1"/>
</dbReference>
<dbReference type="CDD" id="cd02022">
    <property type="entry name" value="DPCK"/>
    <property type="match status" value="1"/>
</dbReference>
<evidence type="ECO:0000256" key="4">
    <source>
        <dbReference type="ARBA" id="ARBA00022993"/>
    </source>
</evidence>
<dbReference type="PROSITE" id="PS51219">
    <property type="entry name" value="DPCK"/>
    <property type="match status" value="1"/>
</dbReference>
<dbReference type="EC" id="2.7.1.24" evidence="5 6"/>
<dbReference type="InterPro" id="IPR001977">
    <property type="entry name" value="Depp_CoAkinase"/>
</dbReference>
<dbReference type="EMBL" id="JBHUHU010000001">
    <property type="protein sequence ID" value="MFD2098389.1"/>
    <property type="molecule type" value="Genomic_DNA"/>
</dbReference>
<dbReference type="RefSeq" id="WP_379829166.1">
    <property type="nucleotide sequence ID" value="NZ_JBHUHU010000001.1"/>
</dbReference>
<proteinExistence type="inferred from homology"/>
<dbReference type="SUPFAM" id="SSF52540">
    <property type="entry name" value="P-loop containing nucleoside triphosphate hydrolases"/>
    <property type="match status" value="1"/>
</dbReference>
<dbReference type="Proteomes" id="UP001597342">
    <property type="component" value="Unassembled WGS sequence"/>
</dbReference>
<accession>A0ABW4XWV3</accession>
<keyword evidence="5 7" id="KW-0808">Transferase</keyword>
<dbReference type="NCBIfam" id="TIGR00152">
    <property type="entry name" value="dephospho-CoA kinase"/>
    <property type="match status" value="1"/>
</dbReference>
<comment type="pathway">
    <text evidence="5">Cofactor biosynthesis; coenzyme A biosynthesis; CoA from (R)-pantothenate: step 5/5.</text>
</comment>
<dbReference type="HAMAP" id="MF_00376">
    <property type="entry name" value="Dephospho_CoA_kinase"/>
    <property type="match status" value="1"/>
</dbReference>